<dbReference type="EMBL" id="CATOUU010000644">
    <property type="protein sequence ID" value="CAI9937104.1"/>
    <property type="molecule type" value="Genomic_DNA"/>
</dbReference>
<feature type="transmembrane region" description="Helical" evidence="1">
    <location>
        <begin position="103"/>
        <end position="128"/>
    </location>
</feature>
<keyword evidence="4" id="KW-1185">Reference proteome</keyword>
<keyword evidence="1" id="KW-0812">Transmembrane</keyword>
<dbReference type="Pfam" id="PF10873">
    <property type="entry name" value="CYYR1"/>
    <property type="match status" value="1"/>
</dbReference>
<evidence type="ECO:0000313" key="4">
    <source>
        <dbReference type="Proteomes" id="UP001642409"/>
    </source>
</evidence>
<keyword evidence="1" id="KW-1133">Transmembrane helix</keyword>
<organism evidence="2">
    <name type="scientific">Hexamita inflata</name>
    <dbReference type="NCBI Taxonomy" id="28002"/>
    <lineage>
        <taxon>Eukaryota</taxon>
        <taxon>Metamonada</taxon>
        <taxon>Diplomonadida</taxon>
        <taxon>Hexamitidae</taxon>
        <taxon>Hexamitinae</taxon>
        <taxon>Hexamita</taxon>
    </lineage>
</organism>
<evidence type="ECO:0000313" key="2">
    <source>
        <dbReference type="EMBL" id="CAI9937104.1"/>
    </source>
</evidence>
<reference evidence="3 4" key="2">
    <citation type="submission" date="2024-07" db="EMBL/GenBank/DDBJ databases">
        <authorList>
            <person name="Akdeniz Z."/>
        </authorList>
    </citation>
    <scope>NUCLEOTIDE SEQUENCE [LARGE SCALE GENOMIC DNA]</scope>
</reference>
<protein>
    <submittedName>
        <fullName evidence="2">Cysteine and tyrosine-rich protein 1</fullName>
    </submittedName>
    <submittedName>
        <fullName evidence="3">Cysteine_and tyrosine-rich protein 1</fullName>
    </submittedName>
</protein>
<reference evidence="2" key="1">
    <citation type="submission" date="2023-06" db="EMBL/GenBank/DDBJ databases">
        <authorList>
            <person name="Kurt Z."/>
        </authorList>
    </citation>
    <scope>NUCLEOTIDE SEQUENCE</scope>
</reference>
<proteinExistence type="predicted"/>
<dbReference type="AlphaFoldDB" id="A0AA86U1U4"/>
<dbReference type="Proteomes" id="UP001642409">
    <property type="component" value="Unassembled WGS sequence"/>
</dbReference>
<keyword evidence="1" id="KW-0472">Membrane</keyword>
<gene>
    <name evidence="2" type="ORF">HINF_LOCUS24749</name>
    <name evidence="3" type="ORF">HINF_LOCUS27773</name>
</gene>
<evidence type="ECO:0000313" key="3">
    <source>
        <dbReference type="EMBL" id="CAL6020752.1"/>
    </source>
</evidence>
<accession>A0AA86U1U4</accession>
<comment type="caution">
    <text evidence="2">The sequence shown here is derived from an EMBL/GenBank/DDBJ whole genome shotgun (WGS) entry which is preliminary data.</text>
</comment>
<name>A0AA86U1U4_9EUKA</name>
<dbReference type="EMBL" id="CAXDID020000087">
    <property type="protein sequence ID" value="CAL6020752.1"/>
    <property type="molecule type" value="Genomic_DNA"/>
</dbReference>
<evidence type="ECO:0000256" key="1">
    <source>
        <dbReference type="SAM" id="Phobius"/>
    </source>
</evidence>
<sequence>MLIDVDISENYGDFQKIFLFKFNPIIEYFQLQRILRCFKIIIVILYMPFKRQNMTTSKMSCTYLYENVCEAACSTLYSAYMCSGNPGCYECSDLSVIGDILSAWMIALIVIGVLIVLGIIGCIIGCVCGCCRAAYPSKSTAYVIQGQSQIPMLQVYQPQQQMYQPQQQQQMPPQQVQQNYPQPPVLPAQFQ</sequence>
<dbReference type="InterPro" id="IPR022640">
    <property type="entry name" value="CYYR1"/>
</dbReference>